<comment type="caution">
    <text evidence="8">The sequence shown here is derived from an EMBL/GenBank/DDBJ whole genome shotgun (WGS) entry which is preliminary data.</text>
</comment>
<dbReference type="PRINTS" id="PR00451">
    <property type="entry name" value="CHITINBINDNG"/>
</dbReference>
<dbReference type="CDD" id="cd00035">
    <property type="entry name" value="ChtBD1"/>
    <property type="match status" value="1"/>
</dbReference>
<evidence type="ECO:0000313" key="8">
    <source>
        <dbReference type="EMBL" id="KAB1219446.1"/>
    </source>
</evidence>
<dbReference type="PROSITE" id="PS50941">
    <property type="entry name" value="CHIT_BIND_I_2"/>
    <property type="match status" value="1"/>
</dbReference>
<dbReference type="SUPFAM" id="SSF57016">
    <property type="entry name" value="Plant lectins/antimicrobial peptides"/>
    <property type="match status" value="1"/>
</dbReference>
<dbReference type="InterPro" id="IPR016283">
    <property type="entry name" value="Glyco_hydro_19"/>
</dbReference>
<evidence type="ECO:0000256" key="6">
    <source>
        <dbReference type="SAM" id="SignalP"/>
    </source>
</evidence>
<dbReference type="SMART" id="SM00270">
    <property type="entry name" value="ChtBD1"/>
    <property type="match status" value="1"/>
</dbReference>
<comment type="caution">
    <text evidence="5">Lacks conserved residue(s) required for the propagation of feature annotation.</text>
</comment>
<protein>
    <submittedName>
        <fullName evidence="8">Chitinase 5</fullName>
    </submittedName>
</protein>
<dbReference type="FunFam" id="1.10.530.10:FF:000012">
    <property type="entry name" value="Endochitinase EP3"/>
    <property type="match status" value="1"/>
</dbReference>
<evidence type="ECO:0000256" key="5">
    <source>
        <dbReference type="PROSITE-ProRule" id="PRU00261"/>
    </source>
</evidence>
<evidence type="ECO:0000256" key="2">
    <source>
        <dbReference type="ARBA" id="ARBA00023157"/>
    </source>
</evidence>
<dbReference type="PIRSF" id="PIRSF001060">
    <property type="entry name" value="Endochitinase"/>
    <property type="match status" value="1"/>
</dbReference>
<feature type="domain" description="Chitin-binding type-1" evidence="7">
    <location>
        <begin position="29"/>
        <end position="64"/>
    </location>
</feature>
<keyword evidence="2 4" id="KW-1015">Disulfide bond</keyword>
<evidence type="ECO:0000256" key="4">
    <source>
        <dbReference type="PIRSR" id="PIRSR001060-2"/>
    </source>
</evidence>
<reference evidence="8 9" key="1">
    <citation type="journal article" date="2019" name="Plant Biotechnol. J.">
        <title>The red bayberry genome and genetic basis of sex determination.</title>
        <authorList>
            <person name="Jia H.M."/>
            <person name="Jia H.J."/>
            <person name="Cai Q.L."/>
            <person name="Wang Y."/>
            <person name="Zhao H.B."/>
            <person name="Yang W.F."/>
            <person name="Wang G.Y."/>
            <person name="Li Y.H."/>
            <person name="Zhan D.L."/>
            <person name="Shen Y.T."/>
            <person name="Niu Q.F."/>
            <person name="Chang L."/>
            <person name="Qiu J."/>
            <person name="Zhao L."/>
            <person name="Xie H.B."/>
            <person name="Fu W.Y."/>
            <person name="Jin J."/>
            <person name="Li X.W."/>
            <person name="Jiao Y."/>
            <person name="Zhou C.C."/>
            <person name="Tu T."/>
            <person name="Chai C.Y."/>
            <person name="Gao J.L."/>
            <person name="Fan L.J."/>
            <person name="van de Weg E."/>
            <person name="Wang J.Y."/>
            <person name="Gao Z.S."/>
        </authorList>
    </citation>
    <scope>NUCLEOTIDE SEQUENCE [LARGE SCALE GENOMIC DNA]</scope>
    <source>
        <tissue evidence="8">Leaves</tissue>
    </source>
</reference>
<name>A0A6A1W548_9ROSI</name>
<keyword evidence="1 5" id="KW-0147">Chitin-binding</keyword>
<dbReference type="InterPro" id="IPR001002">
    <property type="entry name" value="Chitin-bd_1"/>
</dbReference>
<dbReference type="InterPro" id="IPR000726">
    <property type="entry name" value="Glyco_hydro_19_cat"/>
</dbReference>
<evidence type="ECO:0000259" key="7">
    <source>
        <dbReference type="PROSITE" id="PS50941"/>
    </source>
</evidence>
<dbReference type="Proteomes" id="UP000516437">
    <property type="component" value="Chromosome 3"/>
</dbReference>
<dbReference type="InterPro" id="IPR018371">
    <property type="entry name" value="Chitin-binding_1_CS"/>
</dbReference>
<dbReference type="EMBL" id="RXIC02000021">
    <property type="protein sequence ID" value="KAB1219446.1"/>
    <property type="molecule type" value="Genomic_DNA"/>
</dbReference>
<dbReference type="CDD" id="cd00325">
    <property type="entry name" value="chitinase_GH19"/>
    <property type="match status" value="1"/>
</dbReference>
<keyword evidence="6" id="KW-0732">Signal</keyword>
<dbReference type="PANTHER" id="PTHR22595:SF194">
    <property type="entry name" value="CHITINASE FAMILY PROTEIN"/>
    <property type="match status" value="1"/>
</dbReference>
<keyword evidence="9" id="KW-1185">Reference proteome</keyword>
<sequence>MVALSMRKNILTLLLVKILARVVSEYVKAQNCGCAANLCCSQYGYCGTGDAYCGQGCKGGPCYSSPSTPSTNGVSVSDIVTDDFFNTILNQVSGDCPGRNFYTRTAFLNALNSYNQFGQDDSTDDSKREIAAFFAHVTHETGSNMEYNYGAAGNNIGFDGLNSPGTVATDPLISFKTALWFWMNNVHQVISQGFGATIRAINGAVECNGGNSAAVQSRIEYYTQYCNQFGVTTGDNLSC</sequence>
<organism evidence="8 9">
    <name type="scientific">Morella rubra</name>
    <name type="common">Chinese bayberry</name>
    <dbReference type="NCBI Taxonomy" id="262757"/>
    <lineage>
        <taxon>Eukaryota</taxon>
        <taxon>Viridiplantae</taxon>
        <taxon>Streptophyta</taxon>
        <taxon>Embryophyta</taxon>
        <taxon>Tracheophyta</taxon>
        <taxon>Spermatophyta</taxon>
        <taxon>Magnoliopsida</taxon>
        <taxon>eudicotyledons</taxon>
        <taxon>Gunneridae</taxon>
        <taxon>Pentapetalae</taxon>
        <taxon>rosids</taxon>
        <taxon>fabids</taxon>
        <taxon>Fagales</taxon>
        <taxon>Myricaceae</taxon>
        <taxon>Morella</taxon>
    </lineage>
</organism>
<gene>
    <name evidence="8" type="ORF">CJ030_MR3G001071</name>
</gene>
<dbReference type="PROSITE" id="PS00774">
    <property type="entry name" value="CHITINASE_19_2"/>
    <property type="match status" value="1"/>
</dbReference>
<dbReference type="Pfam" id="PF00187">
    <property type="entry name" value="Chitin_bind_1"/>
    <property type="match status" value="1"/>
</dbReference>
<evidence type="ECO:0000313" key="9">
    <source>
        <dbReference type="Proteomes" id="UP000516437"/>
    </source>
</evidence>
<feature type="signal peptide" evidence="6">
    <location>
        <begin position="1"/>
        <end position="29"/>
    </location>
</feature>
<dbReference type="FunFam" id="3.30.60.10:FF:000003">
    <property type="entry name" value="Class IV chitinase"/>
    <property type="match status" value="1"/>
</dbReference>
<dbReference type="GO" id="GO:0005975">
    <property type="term" value="P:carbohydrate metabolic process"/>
    <property type="evidence" value="ECO:0007669"/>
    <property type="project" value="InterPro"/>
</dbReference>
<dbReference type="OrthoDB" id="5985073at2759"/>
<accession>A0A6A1W548</accession>
<dbReference type="InterPro" id="IPR023346">
    <property type="entry name" value="Lysozyme-like_dom_sf"/>
</dbReference>
<dbReference type="SUPFAM" id="SSF53955">
    <property type="entry name" value="Lysozyme-like"/>
    <property type="match status" value="1"/>
</dbReference>
<feature type="chain" id="PRO_5025420094" evidence="6">
    <location>
        <begin position="30"/>
        <end position="239"/>
    </location>
</feature>
<feature type="disulfide bond" evidence="4">
    <location>
        <begin position="207"/>
        <end position="239"/>
    </location>
</feature>
<feature type="disulfide bond" evidence="4 5">
    <location>
        <begin position="34"/>
        <end position="46"/>
    </location>
</feature>
<dbReference type="AlphaFoldDB" id="A0A6A1W548"/>
<dbReference type="GO" id="GO:0006032">
    <property type="term" value="P:chitin catabolic process"/>
    <property type="evidence" value="ECO:0007669"/>
    <property type="project" value="InterPro"/>
</dbReference>
<dbReference type="Pfam" id="PF00182">
    <property type="entry name" value="Glyco_hydro_19"/>
    <property type="match status" value="3"/>
</dbReference>
<dbReference type="Gene3D" id="3.30.60.10">
    <property type="entry name" value="Endochitinase-like"/>
    <property type="match status" value="1"/>
</dbReference>
<dbReference type="PANTHER" id="PTHR22595">
    <property type="entry name" value="CHITINASE-RELATED"/>
    <property type="match status" value="1"/>
</dbReference>
<dbReference type="PROSITE" id="PS00773">
    <property type="entry name" value="CHITINASE_19_1"/>
    <property type="match status" value="1"/>
</dbReference>
<dbReference type="GO" id="GO:0008061">
    <property type="term" value="F:chitin binding"/>
    <property type="evidence" value="ECO:0007669"/>
    <property type="project" value="UniProtKB-UniRule"/>
</dbReference>
<dbReference type="GO" id="GO:0016998">
    <property type="term" value="P:cell wall macromolecule catabolic process"/>
    <property type="evidence" value="ECO:0007669"/>
    <property type="project" value="InterPro"/>
</dbReference>
<dbReference type="GO" id="GO:0004568">
    <property type="term" value="F:chitinase activity"/>
    <property type="evidence" value="ECO:0007669"/>
    <property type="project" value="InterPro"/>
</dbReference>
<evidence type="ECO:0000256" key="3">
    <source>
        <dbReference type="PIRSR" id="PIRSR001060-1"/>
    </source>
</evidence>
<feature type="active site" description="Proton donor" evidence="3">
    <location>
        <position position="140"/>
    </location>
</feature>
<dbReference type="Gene3D" id="1.10.530.10">
    <property type="match status" value="1"/>
</dbReference>
<dbReference type="PROSITE" id="PS00026">
    <property type="entry name" value="CHIT_BIND_I_1"/>
    <property type="match status" value="1"/>
</dbReference>
<proteinExistence type="predicted"/>
<feature type="disulfide bond" evidence="4 5">
    <location>
        <begin position="39"/>
        <end position="53"/>
    </location>
</feature>
<dbReference type="InterPro" id="IPR036861">
    <property type="entry name" value="Endochitinase-like_sf"/>
</dbReference>
<evidence type="ECO:0000256" key="1">
    <source>
        <dbReference type="ARBA" id="ARBA00022669"/>
    </source>
</evidence>